<evidence type="ECO:0000313" key="1">
    <source>
        <dbReference type="EMBL" id="PSI02106.1"/>
    </source>
</evidence>
<evidence type="ECO:0000313" key="2">
    <source>
        <dbReference type="Proteomes" id="UP000240206"/>
    </source>
</evidence>
<gene>
    <name evidence="1" type="ORF">C7K08_04620</name>
</gene>
<comment type="caution">
    <text evidence="1">The sequence shown here is derived from an EMBL/GenBank/DDBJ whole genome shotgun (WGS) entry which is preliminary data.</text>
</comment>
<dbReference type="AlphaFoldDB" id="A0A2P7EFU5"/>
<protein>
    <submittedName>
        <fullName evidence="1">Uncharacterized protein</fullName>
    </submittedName>
</protein>
<sequence length="121" mass="13132">MDQGVKPEQALAFIGLGLMHKMGTPNHSNFTTIWNESQGEAADLHNLRQRLELTDLAVRTGAPLSTAEVAVLLGARPGTPVVERGGLVARRISRNVWKLSRSADGAERQAGGYGDAFRRRL</sequence>
<keyword evidence="2" id="KW-1185">Reference proteome</keyword>
<proteinExistence type="predicted"/>
<accession>A0A2P7EFU5</accession>
<organism evidence="1 2">
    <name type="scientific">Synechococcus lacustris str. Tous</name>
    <dbReference type="NCBI Taxonomy" id="1910958"/>
    <lineage>
        <taxon>Bacteria</taxon>
        <taxon>Bacillati</taxon>
        <taxon>Cyanobacteriota</taxon>
        <taxon>Cyanophyceae</taxon>
        <taxon>Synechococcales</taxon>
        <taxon>Synechococcaceae</taxon>
        <taxon>Synechococcus</taxon>
    </lineage>
</organism>
<dbReference type="Proteomes" id="UP000240206">
    <property type="component" value="Unassembled WGS sequence"/>
</dbReference>
<reference evidence="2" key="1">
    <citation type="submission" date="2018-03" db="EMBL/GenBank/DDBJ databases">
        <title>Ecological and genomic features of two cosmopolitan and abundant freshwater picocyanobacteria.</title>
        <authorList>
            <person name="Cabello-Yeves P.J."/>
            <person name="Picazo A."/>
            <person name="Camacho A."/>
            <person name="Callieri C."/>
            <person name="Rosselli R."/>
            <person name="Roda-Garcia J."/>
            <person name="Coutinho F.H."/>
            <person name="Rodriguez-Valera F."/>
        </authorList>
    </citation>
    <scope>NUCLEOTIDE SEQUENCE [LARGE SCALE GENOMIC DNA]</scope>
    <source>
        <strain evidence="2">Tous</strain>
    </source>
</reference>
<dbReference type="STRING" id="1910958.BTM30_07370"/>
<dbReference type="EMBL" id="PXVC01000012">
    <property type="protein sequence ID" value="PSI02106.1"/>
    <property type="molecule type" value="Genomic_DNA"/>
</dbReference>
<name>A0A2P7EFU5_9SYNE</name>